<name>A0AA96WN61_9CYAN</name>
<organism evidence="1">
    <name type="scientific">Leptolyngbya sp. NK1-12</name>
    <dbReference type="NCBI Taxonomy" id="2547451"/>
    <lineage>
        <taxon>Bacteria</taxon>
        <taxon>Bacillati</taxon>
        <taxon>Cyanobacteriota</taxon>
        <taxon>Cyanophyceae</taxon>
        <taxon>Leptolyngbyales</taxon>
        <taxon>Leptolyngbyaceae</taxon>
        <taxon>Leptolyngbya group</taxon>
        <taxon>Leptolyngbya</taxon>
    </lineage>
</organism>
<gene>
    <name evidence="1" type="ORF">HJG54_18850</name>
</gene>
<accession>A0AA96WN61</accession>
<proteinExistence type="predicted"/>
<dbReference type="RefSeq" id="WP_316430627.1">
    <property type="nucleotide sequence ID" value="NZ_CP053586.1"/>
</dbReference>
<reference evidence="1" key="1">
    <citation type="submission" date="2020-05" db="EMBL/GenBank/DDBJ databases">
        <authorList>
            <person name="Zhu T."/>
            <person name="Keshari N."/>
            <person name="Lu X."/>
        </authorList>
    </citation>
    <scope>NUCLEOTIDE SEQUENCE</scope>
    <source>
        <strain evidence="1">NK1-12</strain>
    </source>
</reference>
<sequence>MNNTDPALLKTELVKLGNLGDVAVEVLSIQASHQATPVLILADLAAALDRVGAETAPRS</sequence>
<evidence type="ECO:0000313" key="1">
    <source>
        <dbReference type="EMBL" id="WNZ24701.1"/>
    </source>
</evidence>
<dbReference type="EMBL" id="CP053586">
    <property type="protein sequence ID" value="WNZ24701.1"/>
    <property type="molecule type" value="Genomic_DNA"/>
</dbReference>
<dbReference type="AlphaFoldDB" id="A0AA96WN61"/>
<protein>
    <submittedName>
        <fullName evidence="1">Uncharacterized protein</fullName>
    </submittedName>
</protein>